<name>A0AAV4P0L7_9ARAC</name>
<evidence type="ECO:0000313" key="2">
    <source>
        <dbReference type="Proteomes" id="UP001054837"/>
    </source>
</evidence>
<protein>
    <submittedName>
        <fullName evidence="1">Uncharacterized protein</fullName>
    </submittedName>
</protein>
<evidence type="ECO:0000313" key="1">
    <source>
        <dbReference type="EMBL" id="GIX90556.1"/>
    </source>
</evidence>
<dbReference type="Proteomes" id="UP001054837">
    <property type="component" value="Unassembled WGS sequence"/>
</dbReference>
<gene>
    <name evidence="1" type="ORF">CDAR_75001</name>
</gene>
<organism evidence="1 2">
    <name type="scientific">Caerostris darwini</name>
    <dbReference type="NCBI Taxonomy" id="1538125"/>
    <lineage>
        <taxon>Eukaryota</taxon>
        <taxon>Metazoa</taxon>
        <taxon>Ecdysozoa</taxon>
        <taxon>Arthropoda</taxon>
        <taxon>Chelicerata</taxon>
        <taxon>Arachnida</taxon>
        <taxon>Araneae</taxon>
        <taxon>Araneomorphae</taxon>
        <taxon>Entelegynae</taxon>
        <taxon>Araneoidea</taxon>
        <taxon>Araneidae</taxon>
        <taxon>Caerostris</taxon>
    </lineage>
</organism>
<keyword evidence="2" id="KW-1185">Reference proteome</keyword>
<proteinExistence type="predicted"/>
<dbReference type="AlphaFoldDB" id="A0AAV4P0L7"/>
<reference evidence="1 2" key="1">
    <citation type="submission" date="2021-06" db="EMBL/GenBank/DDBJ databases">
        <title>Caerostris darwini draft genome.</title>
        <authorList>
            <person name="Kono N."/>
            <person name="Arakawa K."/>
        </authorList>
    </citation>
    <scope>NUCLEOTIDE SEQUENCE [LARGE SCALE GENOMIC DNA]</scope>
</reference>
<dbReference type="EMBL" id="BPLQ01002250">
    <property type="protein sequence ID" value="GIX90556.1"/>
    <property type="molecule type" value="Genomic_DNA"/>
</dbReference>
<comment type="caution">
    <text evidence="1">The sequence shown here is derived from an EMBL/GenBank/DDBJ whole genome shotgun (WGS) entry which is preliminary data.</text>
</comment>
<accession>A0AAV4P0L7</accession>
<sequence>MRVISQEISTGYPQFPTFGVFCSSREICALAISASPSPLREKECPFPDISARPLSDNEFPATFLINGRPPRFTHWQISASPSPLRDKGCPLPTFSLDSYLTTNFLLLFLLMGARLYLISPVLKQDGVSPCKNKTPKKKNGVKEGKKKNVLGYHFPQVENVPNFWNNV</sequence>